<evidence type="ECO:0008006" key="14">
    <source>
        <dbReference type="Google" id="ProtNLM"/>
    </source>
</evidence>
<evidence type="ECO:0000259" key="11">
    <source>
        <dbReference type="Pfam" id="PF18097"/>
    </source>
</evidence>
<feature type="compositionally biased region" description="Acidic residues" evidence="9">
    <location>
        <begin position="350"/>
        <end position="362"/>
    </location>
</feature>
<feature type="domain" description="Vta1/callose synthase N-terminal" evidence="10">
    <location>
        <begin position="203"/>
        <end position="336"/>
    </location>
</feature>
<dbReference type="GO" id="GO:0010008">
    <property type="term" value="C:endosome membrane"/>
    <property type="evidence" value="ECO:0007669"/>
    <property type="project" value="UniProtKB-SubCell"/>
</dbReference>
<feature type="compositionally biased region" description="Basic and acidic residues" evidence="9">
    <location>
        <begin position="93"/>
        <end position="111"/>
    </location>
</feature>
<dbReference type="Pfam" id="PF18097">
    <property type="entry name" value="Vta1_C"/>
    <property type="match status" value="1"/>
</dbReference>
<gene>
    <name evidence="12" type="ORF">BP5796_06921</name>
</gene>
<keyword evidence="8" id="KW-0472">Membrane</keyword>
<evidence type="ECO:0000256" key="3">
    <source>
        <dbReference type="ARBA" id="ARBA00007895"/>
    </source>
</evidence>
<proteinExistence type="inferred from homology"/>
<dbReference type="AlphaFoldDB" id="A0A3D8RQ55"/>
<dbReference type="InterPro" id="IPR041212">
    <property type="entry name" value="Vta1_C"/>
</dbReference>
<keyword evidence="4" id="KW-0813">Transport</keyword>
<comment type="caution">
    <text evidence="12">The sequence shown here is derived from an EMBL/GenBank/DDBJ whole genome shotgun (WGS) entry which is preliminary data.</text>
</comment>
<dbReference type="GO" id="GO:0015031">
    <property type="term" value="P:protein transport"/>
    <property type="evidence" value="ECO:0007669"/>
    <property type="project" value="UniProtKB-KW"/>
</dbReference>
<feature type="domain" description="Vta1 C-terminal" evidence="11">
    <location>
        <begin position="576"/>
        <end position="610"/>
    </location>
</feature>
<reference evidence="12 13" key="1">
    <citation type="journal article" date="2018" name="IMA Fungus">
        <title>IMA Genome-F 9: Draft genome sequence of Annulohypoxylon stygium, Aspergillus mulundensis, Berkeleyomyces basicola (syn. Thielaviopsis basicola), Ceratocystis smalleyi, two Cercospora beticola strains, Coleophoma cylindrospora, Fusarium fracticaudum, Phialophora cf. hyalina, and Morchella septimelata.</title>
        <authorList>
            <person name="Wingfield B.D."/>
            <person name="Bills G.F."/>
            <person name="Dong Y."/>
            <person name="Huang W."/>
            <person name="Nel W.J."/>
            <person name="Swalarsk-Parry B.S."/>
            <person name="Vaghefi N."/>
            <person name="Wilken P.M."/>
            <person name="An Z."/>
            <person name="de Beer Z.W."/>
            <person name="De Vos L."/>
            <person name="Chen L."/>
            <person name="Duong T.A."/>
            <person name="Gao Y."/>
            <person name="Hammerbacher A."/>
            <person name="Kikkert J.R."/>
            <person name="Li Y."/>
            <person name="Li H."/>
            <person name="Li K."/>
            <person name="Li Q."/>
            <person name="Liu X."/>
            <person name="Ma X."/>
            <person name="Naidoo K."/>
            <person name="Pethybridge S.J."/>
            <person name="Sun J."/>
            <person name="Steenkamp E.T."/>
            <person name="van der Nest M.A."/>
            <person name="van Wyk S."/>
            <person name="Wingfield M.J."/>
            <person name="Xiong C."/>
            <person name="Yue Q."/>
            <person name="Zhang X."/>
        </authorList>
    </citation>
    <scope>NUCLEOTIDE SEQUENCE [LARGE SCALE GENOMIC DNA]</scope>
    <source>
        <strain evidence="12 13">BP5796</strain>
    </source>
</reference>
<keyword evidence="13" id="KW-1185">Reference proteome</keyword>
<feature type="compositionally biased region" description="Pro residues" evidence="9">
    <location>
        <begin position="533"/>
        <end position="564"/>
    </location>
</feature>
<dbReference type="InterPro" id="IPR044538">
    <property type="entry name" value="Vta1-like"/>
</dbReference>
<feature type="compositionally biased region" description="Low complexity" evidence="9">
    <location>
        <begin position="80"/>
        <end position="90"/>
    </location>
</feature>
<dbReference type="PANTHER" id="PTHR46009:SF1">
    <property type="entry name" value="VACUOLAR PROTEIN SORTING-ASSOCIATED PROTEIN VTA1 HOMOLOG"/>
    <property type="match status" value="1"/>
</dbReference>
<protein>
    <recommendedName>
        <fullName evidence="14">DUF605-domain-containing protein</fullName>
    </recommendedName>
</protein>
<evidence type="ECO:0000256" key="2">
    <source>
        <dbReference type="ARBA" id="ARBA00004496"/>
    </source>
</evidence>
<dbReference type="PANTHER" id="PTHR46009">
    <property type="entry name" value="VACUOLAR PROTEIN SORTING-ASSOCIATED PROTEIN VTA1 HOMOLOG"/>
    <property type="match status" value="1"/>
</dbReference>
<evidence type="ECO:0000256" key="6">
    <source>
        <dbReference type="ARBA" id="ARBA00022753"/>
    </source>
</evidence>
<evidence type="ECO:0000256" key="5">
    <source>
        <dbReference type="ARBA" id="ARBA00022490"/>
    </source>
</evidence>
<feature type="compositionally biased region" description="Basic and acidic residues" evidence="9">
    <location>
        <begin position="140"/>
        <end position="149"/>
    </location>
</feature>
<evidence type="ECO:0000313" key="13">
    <source>
        <dbReference type="Proteomes" id="UP000256328"/>
    </source>
</evidence>
<name>A0A3D8RQ55_9HELO</name>
<dbReference type="InterPro" id="IPR039431">
    <property type="entry name" value="Vta1/CALS_N"/>
</dbReference>
<keyword evidence="5" id="KW-0963">Cytoplasm</keyword>
<evidence type="ECO:0000256" key="9">
    <source>
        <dbReference type="SAM" id="MobiDB-lite"/>
    </source>
</evidence>
<dbReference type="Gene3D" id="1.25.40.270">
    <property type="entry name" value="Vacuolar protein sorting-associated protein vta1"/>
    <property type="match status" value="1"/>
</dbReference>
<evidence type="ECO:0000256" key="4">
    <source>
        <dbReference type="ARBA" id="ARBA00022448"/>
    </source>
</evidence>
<dbReference type="EMBL" id="PDLN01000009">
    <property type="protein sequence ID" value="RDW76100.1"/>
    <property type="molecule type" value="Genomic_DNA"/>
</dbReference>
<dbReference type="Proteomes" id="UP000256328">
    <property type="component" value="Unassembled WGS sequence"/>
</dbReference>
<evidence type="ECO:0000256" key="1">
    <source>
        <dbReference type="ARBA" id="ARBA00004481"/>
    </source>
</evidence>
<keyword evidence="6" id="KW-0967">Endosome</keyword>
<dbReference type="Gene3D" id="1.20.5.420">
    <property type="entry name" value="Immunoglobulin FC, subunit C"/>
    <property type="match status" value="1"/>
</dbReference>
<organism evidence="12 13">
    <name type="scientific">Coleophoma crateriformis</name>
    <dbReference type="NCBI Taxonomy" id="565419"/>
    <lineage>
        <taxon>Eukaryota</taxon>
        <taxon>Fungi</taxon>
        <taxon>Dikarya</taxon>
        <taxon>Ascomycota</taxon>
        <taxon>Pezizomycotina</taxon>
        <taxon>Leotiomycetes</taxon>
        <taxon>Helotiales</taxon>
        <taxon>Dermateaceae</taxon>
        <taxon>Coleophoma</taxon>
    </lineage>
</organism>
<evidence type="ECO:0000256" key="8">
    <source>
        <dbReference type="ARBA" id="ARBA00023136"/>
    </source>
</evidence>
<accession>A0A3D8RQ55</accession>
<evidence type="ECO:0000256" key="7">
    <source>
        <dbReference type="ARBA" id="ARBA00022927"/>
    </source>
</evidence>
<dbReference type="InterPro" id="IPR023175">
    <property type="entry name" value="Vta1/CALS_N_sf"/>
</dbReference>
<dbReference type="Pfam" id="PF04652">
    <property type="entry name" value="Vta1"/>
    <property type="match status" value="1"/>
</dbReference>
<dbReference type="OrthoDB" id="391137at2759"/>
<feature type="compositionally biased region" description="Acidic residues" evidence="9">
    <location>
        <begin position="116"/>
        <end position="126"/>
    </location>
</feature>
<dbReference type="GO" id="GO:0005771">
    <property type="term" value="C:multivesicular body"/>
    <property type="evidence" value="ECO:0007669"/>
    <property type="project" value="TreeGrafter"/>
</dbReference>
<sequence>MLIWWPPIFDLSPIAVHNPDCDTASAATSASASPSSTTSATTTPTVATGCSEQALGAIAASPPAVNTAIVPDAESVAPTATVPTITVQAPSQEEERTEGNDTPRDLEHDTEAQTEFVDEDEPELQDDPERQPAQEPEAFCEDHHEQTREAAIETPTVEAEVLQGAQTKQELHEENHQADECIEFQYIEDMASTIPAKLKTPDLAPFILRAAQLGTAKPVIAYWCEYWIVNQILAKGLHTTDSECLQYTTTLMDKLETTKTENSTNDAIIDDTAGQAYVEQFATETFARADRTVQANKASATFFELINIWQTPDAETQQKIKYAKFHAIRILKALKEGKDPNESNPKTEPAPEENMPELDPDDPEVKALNQAKARQPSVVEVPDEQDEEEAKLAKQSILDQSLRPSAEPSARVSPINSPAKFEPYPRNGFPYTAVEDDQVSPMEESPKDRNGSAGGGYFPEVPPDVSTFTSETRPSTLPTAPSDDAVDLGLPDPSTLPPPGSRNESDPDISLPDVDENPPNSPPQDFYRQASPPAAPYFPPPPTQPTYVPPPVAPARAPVPPPAQPSEGPFNDDDASVAKAQKHAKFAISALNFDDVATAVKELRSALQTLGAQ</sequence>
<feature type="region of interest" description="Disordered" evidence="9">
    <location>
        <begin position="80"/>
        <end position="149"/>
    </location>
</feature>
<feature type="compositionally biased region" description="Polar residues" evidence="9">
    <location>
        <begin position="466"/>
        <end position="479"/>
    </location>
</feature>
<comment type="subcellular location">
    <subcellularLocation>
        <location evidence="2">Cytoplasm</location>
    </subcellularLocation>
    <subcellularLocation>
        <location evidence="1">Endosome membrane</location>
        <topology evidence="1">Peripheral membrane protein</topology>
    </subcellularLocation>
</comment>
<comment type="similarity">
    <text evidence="3">Belongs to the VTA1 family.</text>
</comment>
<evidence type="ECO:0000259" key="10">
    <source>
        <dbReference type="Pfam" id="PF04652"/>
    </source>
</evidence>
<dbReference type="GO" id="GO:0032511">
    <property type="term" value="P:late endosome to vacuole transport via multivesicular body sorting pathway"/>
    <property type="evidence" value="ECO:0007669"/>
    <property type="project" value="InterPro"/>
</dbReference>
<feature type="region of interest" description="Disordered" evidence="9">
    <location>
        <begin position="336"/>
        <end position="580"/>
    </location>
</feature>
<keyword evidence="7" id="KW-0653">Protein transport</keyword>
<evidence type="ECO:0000313" key="12">
    <source>
        <dbReference type="EMBL" id="RDW76100.1"/>
    </source>
</evidence>
<feature type="region of interest" description="Disordered" evidence="9">
    <location>
        <begin position="23"/>
        <end position="45"/>
    </location>
</feature>